<accession>A0ABT4A3N9</accession>
<dbReference type="Proteomes" id="UP001207654">
    <property type="component" value="Unassembled WGS sequence"/>
</dbReference>
<sequence length="859" mass="93210">MSLSAQGAVVSPIAQRRFELVTQLYGRVSELLRLEPGRLRFSLGVSLAELRLPFHITPETAALFTQGARQLAVMLLSRHRELLSTGEFDRFLLVEEYSTLPPLPPTLSPGTGGPDTRATADLATLTHPLLTGGVMAAWLGPGGGGRSLVALVIELMRRAFAEMKESRGREETPALVALMLSSLLPSVEGALRTLDLPATVQRQLITGATTGLYLALRLGVERAVREAQPSEELATRIESALGPMAVLGGTKLLLTGGSTLYGCELLAGVPDEEKLVAQYPGGLPVDTVRATLEQVLSKDEVLARKAELAVGVSALRESLVRAVRLGEGGGFQAALTQYLRELATRPAQLTALLADDKERKHLVKELRTYTETLKGSSAEALNDLAARLKEYSVKEPAAAAGLSRAKAQTSYARAATAFVCDLWLERTLFPLRRMMEPRTGEEVEGGLEAEYQAGRLYLLSTKPGPLLRSAVSAPVAHLFVDVKDFTRRTQLLGGAAMADFLRREFYLPILADAKALYGGMSQLSDKGGVSVNNLLGDALSLSGTVDRLVTLAVGIRRQLVSYEKRLAQAISREQVEAGLKAIEEEYERKLQAARPGVRAIIQREKEAALARGRGEGLEAGVFVSYGPAPLVVTLEDDVFGLSKVAIADRINESARGTARSGAARAKADALLTQERQRRGNPHLAHPWLVFVGAPLSVQVPYSAEAEARAALKAGDMERARRALEQSLRDALEDAAKQGENAPGDIYNAGVAVSEETLLAYQETVGDQRFFCQFEAAPETLHPDLHQRYFFPPEPLRLTVGFHPTGELAEVFRYVGRVMFKGLERKGGMGVWELVDEHGVGRLFARHHASEWLRAHWRAA</sequence>
<comment type="caution">
    <text evidence="1">The sequence shown here is derived from an EMBL/GenBank/DDBJ whole genome shotgun (WGS) entry which is preliminary data.</text>
</comment>
<gene>
    <name evidence="1" type="ORF">OV287_17430</name>
</gene>
<name>A0ABT4A3N9_9BACT</name>
<evidence type="ECO:0000313" key="1">
    <source>
        <dbReference type="EMBL" id="MCY1076262.1"/>
    </source>
</evidence>
<dbReference type="Gene3D" id="3.30.70.1230">
    <property type="entry name" value="Nucleotide cyclase"/>
    <property type="match status" value="1"/>
</dbReference>
<proteinExistence type="predicted"/>
<organism evidence="1 2">
    <name type="scientific">Archangium lansingense</name>
    <dbReference type="NCBI Taxonomy" id="2995310"/>
    <lineage>
        <taxon>Bacteria</taxon>
        <taxon>Pseudomonadati</taxon>
        <taxon>Myxococcota</taxon>
        <taxon>Myxococcia</taxon>
        <taxon>Myxococcales</taxon>
        <taxon>Cystobacterineae</taxon>
        <taxon>Archangiaceae</taxon>
        <taxon>Archangium</taxon>
    </lineage>
</organism>
<dbReference type="EMBL" id="JAPNKA010000001">
    <property type="protein sequence ID" value="MCY1076262.1"/>
    <property type="molecule type" value="Genomic_DNA"/>
</dbReference>
<dbReference type="RefSeq" id="WP_267535160.1">
    <property type="nucleotide sequence ID" value="NZ_JAPNKA010000001.1"/>
</dbReference>
<protein>
    <submittedName>
        <fullName evidence="1">Uncharacterized protein</fullName>
    </submittedName>
</protein>
<reference evidence="1 2" key="1">
    <citation type="submission" date="2022-11" db="EMBL/GenBank/DDBJ databases">
        <title>Minimal conservation of predation-associated metabolite biosynthetic gene clusters underscores biosynthetic potential of Myxococcota including descriptions for ten novel species: Archangium lansinium sp. nov., Myxococcus landrumus sp. nov., Nannocystis bai.</title>
        <authorList>
            <person name="Ahearne A."/>
            <person name="Stevens C."/>
            <person name="Phillips K."/>
        </authorList>
    </citation>
    <scope>NUCLEOTIDE SEQUENCE [LARGE SCALE GENOMIC DNA]</scope>
    <source>
        <strain evidence="1 2">MIWBW</strain>
    </source>
</reference>
<dbReference type="InterPro" id="IPR029787">
    <property type="entry name" value="Nucleotide_cyclase"/>
</dbReference>
<evidence type="ECO:0000313" key="2">
    <source>
        <dbReference type="Proteomes" id="UP001207654"/>
    </source>
</evidence>
<keyword evidence="2" id="KW-1185">Reference proteome</keyword>